<keyword evidence="2" id="KW-1185">Reference proteome</keyword>
<reference evidence="1" key="1">
    <citation type="submission" date="2009-01" db="EMBL/GenBank/DDBJ databases">
        <authorList>
            <person name="Qin X."/>
            <person name="Bachman B."/>
            <person name="Battles P."/>
            <person name="Bell A."/>
            <person name="Bess C."/>
            <person name="Bickham C."/>
            <person name="Chaboub L."/>
            <person name="Chen D."/>
            <person name="Coyle M."/>
            <person name="Deiros D.R."/>
            <person name="Dinh H."/>
            <person name="Forbes L."/>
            <person name="Fowler G."/>
            <person name="Francisco L."/>
            <person name="Fu Q."/>
            <person name="Gubbala S."/>
            <person name="Hale W."/>
            <person name="Han Y."/>
            <person name="Hemphill L."/>
            <person name="Highlander S.K."/>
            <person name="Hirani K."/>
            <person name="Hogues M."/>
            <person name="Jackson L."/>
            <person name="Jakkamsetti A."/>
            <person name="Javaid M."/>
            <person name="Jiang H."/>
            <person name="Korchina V."/>
            <person name="Kovar C."/>
            <person name="Lara F."/>
            <person name="Lee S."/>
            <person name="Mata R."/>
            <person name="Mathew T."/>
            <person name="Moen C."/>
            <person name="Morales K."/>
            <person name="Munidasa M."/>
            <person name="Nazareth L."/>
            <person name="Ngo R."/>
            <person name="Nguyen L."/>
            <person name="Okwuonu G."/>
            <person name="Ongeri F."/>
            <person name="Patil S."/>
            <person name="Petrosino J."/>
            <person name="Pham C."/>
            <person name="Pham P."/>
            <person name="Pu L.-L."/>
            <person name="Puazo M."/>
            <person name="Raj R."/>
            <person name="Reid J."/>
            <person name="Rouhana J."/>
            <person name="Saada N."/>
            <person name="Shang Y."/>
            <person name="Simmons D."/>
            <person name="Thornton R."/>
            <person name="Warren J."/>
            <person name="Weissenberger G."/>
            <person name="Zhang J."/>
            <person name="Zhang L."/>
            <person name="Zhou C."/>
            <person name="Zhu D."/>
            <person name="Muzny D."/>
            <person name="Worley K."/>
            <person name="Gibbs R."/>
        </authorList>
    </citation>
    <scope>NUCLEOTIDE SEQUENCE [LARGE SCALE GENOMIC DNA]</scope>
    <source>
        <strain evidence="1">DSM 44291</strain>
    </source>
</reference>
<dbReference type="HOGENOM" id="CLU_1710691_0_0_11"/>
<accession>C0XP31</accession>
<dbReference type="EMBL" id="ACHJ01000018">
    <property type="protein sequence ID" value="EEI17984.1"/>
    <property type="molecule type" value="Genomic_DNA"/>
</dbReference>
<gene>
    <name evidence="1" type="ORF">HMPREF0298_0201</name>
</gene>
<dbReference type="RefSeq" id="WP_006840550.1">
    <property type="nucleotide sequence ID" value="NZ_GG667193.1"/>
</dbReference>
<sequence length="159" mass="18245">MPLILPSEADYRQYYVENFSRAPLPFQTSSGTIPVFFEADGFDHAFFESSRRDGAKDLFSLTRAERMGDIGDMLLDSSLDRRAGWNKNKRKNDHTRCVTISDESDFVVVVRIRLTRRLTLKGKFVTCYVADNSIGKIRCSPKWDEDLCTKVLLEKVKGH</sequence>
<name>C0XP31_CORLD</name>
<dbReference type="OrthoDB" id="4773966at2"/>
<evidence type="ECO:0000313" key="2">
    <source>
        <dbReference type="Proteomes" id="UP000006196"/>
    </source>
</evidence>
<organism evidence="1 2">
    <name type="scientific">Corynebacterium lipophiloflavum (strain ATCC 700352 / DSM 44291 / CCUG 37336 / JCM 10383 / DMMZ 1944)</name>
    <dbReference type="NCBI Taxonomy" id="525263"/>
    <lineage>
        <taxon>Bacteria</taxon>
        <taxon>Bacillati</taxon>
        <taxon>Actinomycetota</taxon>
        <taxon>Actinomycetes</taxon>
        <taxon>Mycobacteriales</taxon>
        <taxon>Corynebacteriaceae</taxon>
        <taxon>Corynebacterium</taxon>
    </lineage>
</organism>
<proteinExistence type="predicted"/>
<dbReference type="eggNOG" id="ENOG50337XD">
    <property type="taxonomic scope" value="Bacteria"/>
</dbReference>
<dbReference type="STRING" id="525263.HMPREF0298_0201"/>
<dbReference type="Proteomes" id="UP000006196">
    <property type="component" value="Unassembled WGS sequence"/>
</dbReference>
<comment type="caution">
    <text evidence="1">The sequence shown here is derived from an EMBL/GenBank/DDBJ whole genome shotgun (WGS) entry which is preliminary data.</text>
</comment>
<dbReference type="AlphaFoldDB" id="C0XP31"/>
<evidence type="ECO:0000313" key="1">
    <source>
        <dbReference type="EMBL" id="EEI17984.1"/>
    </source>
</evidence>
<protein>
    <submittedName>
        <fullName evidence="1">Uncharacterized protein</fullName>
    </submittedName>
</protein>